<name>A0A1X2IW12_9FUNG</name>
<protein>
    <submittedName>
        <fullName evidence="2">Uncharacterized protein</fullName>
    </submittedName>
</protein>
<evidence type="ECO:0000313" key="3">
    <source>
        <dbReference type="Proteomes" id="UP000193560"/>
    </source>
</evidence>
<keyword evidence="1" id="KW-0732">Signal</keyword>
<proteinExistence type="predicted"/>
<dbReference type="Proteomes" id="UP000193560">
    <property type="component" value="Unassembled WGS sequence"/>
</dbReference>
<feature type="signal peptide" evidence="1">
    <location>
        <begin position="1"/>
        <end position="25"/>
    </location>
</feature>
<reference evidence="2 3" key="1">
    <citation type="submission" date="2016-07" db="EMBL/GenBank/DDBJ databases">
        <title>Pervasive Adenine N6-methylation of Active Genes in Fungi.</title>
        <authorList>
            <consortium name="DOE Joint Genome Institute"/>
            <person name="Mondo S.J."/>
            <person name="Dannebaum R.O."/>
            <person name="Kuo R.C."/>
            <person name="Labutti K."/>
            <person name="Haridas S."/>
            <person name="Kuo A."/>
            <person name="Salamov A."/>
            <person name="Ahrendt S.R."/>
            <person name="Lipzen A."/>
            <person name="Sullivan W."/>
            <person name="Andreopoulos W.B."/>
            <person name="Clum A."/>
            <person name="Lindquist E."/>
            <person name="Daum C."/>
            <person name="Ramamoorthy G.K."/>
            <person name="Gryganskyi A."/>
            <person name="Culley D."/>
            <person name="Magnuson J.K."/>
            <person name="James T.Y."/>
            <person name="O'Malley M.A."/>
            <person name="Stajich J.E."/>
            <person name="Spatafora J.W."/>
            <person name="Visel A."/>
            <person name="Grigoriev I.V."/>
        </authorList>
    </citation>
    <scope>NUCLEOTIDE SEQUENCE [LARGE SCALE GENOMIC DNA]</scope>
    <source>
        <strain evidence="2 3">NRRL 1336</strain>
    </source>
</reference>
<evidence type="ECO:0000256" key="1">
    <source>
        <dbReference type="SAM" id="SignalP"/>
    </source>
</evidence>
<organism evidence="2 3">
    <name type="scientific">Absidia repens</name>
    <dbReference type="NCBI Taxonomy" id="90262"/>
    <lineage>
        <taxon>Eukaryota</taxon>
        <taxon>Fungi</taxon>
        <taxon>Fungi incertae sedis</taxon>
        <taxon>Mucoromycota</taxon>
        <taxon>Mucoromycotina</taxon>
        <taxon>Mucoromycetes</taxon>
        <taxon>Mucorales</taxon>
        <taxon>Cunninghamellaceae</taxon>
        <taxon>Absidia</taxon>
    </lineage>
</organism>
<gene>
    <name evidence="2" type="ORF">BCR42DRAFT_404272</name>
</gene>
<keyword evidence="3" id="KW-1185">Reference proteome</keyword>
<comment type="caution">
    <text evidence="2">The sequence shown here is derived from an EMBL/GenBank/DDBJ whole genome shotgun (WGS) entry which is preliminary data.</text>
</comment>
<dbReference type="EMBL" id="MCGE01000003">
    <property type="protein sequence ID" value="ORZ23217.1"/>
    <property type="molecule type" value="Genomic_DNA"/>
</dbReference>
<dbReference type="AlphaFoldDB" id="A0A1X2IW12"/>
<evidence type="ECO:0000313" key="2">
    <source>
        <dbReference type="EMBL" id="ORZ23217.1"/>
    </source>
</evidence>
<sequence length="116" mass="13236">MNNAREGRDCLTLLTLFFFSKCGSSSTQSNNNNFMRSMSFTLFPKHQYQQLISSSGMDTSNKPLAMERRHQIYYRGLNLLKMGKAAALGHGISQQLFYWQSVSDSMHNKPRSTSLD</sequence>
<accession>A0A1X2IW12</accession>
<feature type="chain" id="PRO_5012123247" evidence="1">
    <location>
        <begin position="26"/>
        <end position="116"/>
    </location>
</feature>